<evidence type="ECO:0000259" key="1">
    <source>
        <dbReference type="PROSITE" id="PS51819"/>
    </source>
</evidence>
<dbReference type="CDD" id="cd06587">
    <property type="entry name" value="VOC"/>
    <property type="match status" value="1"/>
</dbReference>
<gene>
    <name evidence="2" type="ORF">GHK86_13760</name>
</gene>
<keyword evidence="3" id="KW-1185">Reference proteome</keyword>
<evidence type="ECO:0000313" key="2">
    <source>
        <dbReference type="EMBL" id="MST33778.1"/>
    </source>
</evidence>
<dbReference type="Gene3D" id="3.10.180.10">
    <property type="entry name" value="2,3-Dihydroxybiphenyl 1,2-Dioxygenase, domain 1"/>
    <property type="match status" value="1"/>
</dbReference>
<protein>
    <recommendedName>
        <fullName evidence="1">VOC domain-containing protein</fullName>
    </recommendedName>
</protein>
<proteinExistence type="predicted"/>
<reference evidence="2 3" key="1">
    <citation type="submission" date="2019-11" db="EMBL/GenBank/DDBJ databases">
        <title>Acidiferrimicrobium australis gen. nov., sp. nov., an acidophilic and obligately heterotrophic, member of the Actinobacteria that catalyses dissimilatory oxido- reduction of iron isolated from metal-rich acidic water in Chile.</title>
        <authorList>
            <person name="Gonzalez D."/>
            <person name="Huber K."/>
            <person name="Hedrich S."/>
            <person name="Rojas-Villalobos C."/>
            <person name="Quatrini R."/>
            <person name="Dinamarca M.A."/>
            <person name="Schwarz A."/>
            <person name="Canales C."/>
            <person name="Nancucheo I."/>
        </authorList>
    </citation>
    <scope>NUCLEOTIDE SEQUENCE [LARGE SCALE GENOMIC DNA]</scope>
    <source>
        <strain evidence="2 3">USS-CCA1</strain>
    </source>
</reference>
<dbReference type="Proteomes" id="UP000437736">
    <property type="component" value="Unassembled WGS sequence"/>
</dbReference>
<dbReference type="Pfam" id="PF00903">
    <property type="entry name" value="Glyoxalase"/>
    <property type="match status" value="1"/>
</dbReference>
<name>A0ABW9QWG2_9ACTN</name>
<feature type="domain" description="VOC" evidence="1">
    <location>
        <begin position="6"/>
        <end position="138"/>
    </location>
</feature>
<comment type="caution">
    <text evidence="2">The sequence shown here is derived from an EMBL/GenBank/DDBJ whole genome shotgun (WGS) entry which is preliminary data.</text>
</comment>
<evidence type="ECO:0000313" key="3">
    <source>
        <dbReference type="Proteomes" id="UP000437736"/>
    </source>
</evidence>
<dbReference type="EMBL" id="WJHE01000722">
    <property type="protein sequence ID" value="MST33778.1"/>
    <property type="molecule type" value="Genomic_DNA"/>
</dbReference>
<dbReference type="InterPro" id="IPR004360">
    <property type="entry name" value="Glyas_Fos-R_dOase_dom"/>
</dbReference>
<accession>A0ABW9QWG2</accession>
<dbReference type="SUPFAM" id="SSF54593">
    <property type="entry name" value="Glyoxalase/Bleomycin resistance protein/Dihydroxybiphenyl dioxygenase"/>
    <property type="match status" value="1"/>
</dbReference>
<organism evidence="2 3">
    <name type="scientific">Acidiferrimicrobium australe</name>
    <dbReference type="NCBI Taxonomy" id="2664430"/>
    <lineage>
        <taxon>Bacteria</taxon>
        <taxon>Bacillati</taxon>
        <taxon>Actinomycetota</taxon>
        <taxon>Acidimicrobiia</taxon>
        <taxon>Acidimicrobiales</taxon>
        <taxon>Acidimicrobiaceae</taxon>
        <taxon>Acidiferrimicrobium</taxon>
    </lineage>
</organism>
<dbReference type="InterPro" id="IPR029068">
    <property type="entry name" value="Glyas_Bleomycin-R_OHBP_Dase"/>
</dbReference>
<dbReference type="InterPro" id="IPR037523">
    <property type="entry name" value="VOC_core"/>
</dbReference>
<dbReference type="PROSITE" id="PS51819">
    <property type="entry name" value="VOC"/>
    <property type="match status" value="1"/>
</dbReference>
<sequence length="140" mass="14735">MGRVAGFRFISATVPDLDAALRFWCRGLGLRLDERGTAKTVGGARFEWARVQLPRGCTIVLRTPPVADAETSGGAVEHPSAPHIGLEVVGLADVLAQLQMLGYDPVPGDDPGGPAVDAEHPSTLVISPDGLLIELAEVHH</sequence>